<comment type="caution">
    <text evidence="2">The sequence shown here is derived from an EMBL/GenBank/DDBJ whole genome shotgun (WGS) entry which is preliminary data.</text>
</comment>
<keyword evidence="3" id="KW-1185">Reference proteome</keyword>
<keyword evidence="1" id="KW-0175">Coiled coil</keyword>
<proteinExistence type="predicted"/>
<evidence type="ECO:0000313" key="2">
    <source>
        <dbReference type="EMBL" id="OLP76459.1"/>
    </source>
</evidence>
<organism evidence="2 3">
    <name type="scientific">Symbiodinium microadriaticum</name>
    <name type="common">Dinoflagellate</name>
    <name type="synonym">Zooxanthella microadriatica</name>
    <dbReference type="NCBI Taxonomy" id="2951"/>
    <lineage>
        <taxon>Eukaryota</taxon>
        <taxon>Sar</taxon>
        <taxon>Alveolata</taxon>
        <taxon>Dinophyceae</taxon>
        <taxon>Suessiales</taxon>
        <taxon>Symbiodiniaceae</taxon>
        <taxon>Symbiodinium</taxon>
    </lineage>
</organism>
<dbReference type="OMA" id="YNDEASH"/>
<dbReference type="EMBL" id="LSRX01002019">
    <property type="protein sequence ID" value="OLP76459.1"/>
    <property type="molecule type" value="Genomic_DNA"/>
</dbReference>
<sequence length="917" mass="101160">MIILRCGAGRSALRRQRHFEPRLPATDRRLHGRAGRGHCKQRERDDRVVNLAPGARGCPRAGAGRKLCGVVTTDEGREFFALEQALPEAAVRRTKWSEDRNAMAVVDRTIQTLKKDLAGSCELEKGNDLEGEGRGIGQGACEDLVTEFLVLHLRYELGRLGVCSYGANAAGGAPKDDASLVQRQLALALAQQETAQAQQKTAQAQVGMAVNNLGRANDKLADAERVGDTKKVKEAKEEVKEAEQKVKEAEQKVKEAEQKVEKAEQKVEKAKEEVKEAEQKVEKAKAESESKDWCQKLLSQKLEFGAGDALLNTIGAKWDYCGRDDLVRDLQVPFRVLCEHKGADADKQNHPLLITFASPGQGKSRFLSELPTMIEECRVKLNTEQMQKYQKTLAFLITCENGTSPENWATEELNARRFVACRMLWQLRAANQVAFKAAGAPENFAAFRAQCPQHLVPDDVLQAVLKGEMDTTIVVLGVDGMQGLEGFDLRADEEGKGKPFYQVMLEVCRLVDQMASPLVVGCITATQLVDHGLASSPQRRCRLTLPRVTRVEENGEDQVPAHRLKDLLVRDMGGHGRALEALVQALQPESIGDGSAAAVIGAVMSQLTQKYPNLARLGRSDGSTFDDGSIKAILRAALSGKLVRSGDKLGNVDAEKADLIRLRYNDEASHYYIEVPYIWLHMMLKATNSEDLAPWRLMDYDQFLRDPPQDGAEWEEFNTAFRVLRSWAFEEKEEVPVSSLHSGAIIQPDTLAEKMVINHHLKRFKAKQRIATASNVCGNPKPLQGSAATKPASHLKMHECYVKETKVGTVSLQETDVLVLNAKGAPAADAVLRLQTATGELIAECLQMKHGQSACQLETERAKACDKDDIFVVLRNSKTGTPAGQNLIFVSEGQFAEYYGIYSGRAFSSAARERIQQ</sequence>
<reference evidence="2 3" key="1">
    <citation type="submission" date="2016-02" db="EMBL/GenBank/DDBJ databases">
        <title>Genome analysis of coral dinoflagellate symbionts highlights evolutionary adaptations to a symbiotic lifestyle.</title>
        <authorList>
            <person name="Aranda M."/>
            <person name="Li Y."/>
            <person name="Liew Y.J."/>
            <person name="Baumgarten S."/>
            <person name="Simakov O."/>
            <person name="Wilson M."/>
            <person name="Piel J."/>
            <person name="Ashoor H."/>
            <person name="Bougouffa S."/>
            <person name="Bajic V.B."/>
            <person name="Ryu T."/>
            <person name="Ravasi T."/>
            <person name="Bayer T."/>
            <person name="Micklem G."/>
            <person name="Kim H."/>
            <person name="Bhak J."/>
            <person name="Lajeunesse T.C."/>
            <person name="Voolstra C.R."/>
        </authorList>
    </citation>
    <scope>NUCLEOTIDE SEQUENCE [LARGE SCALE GENOMIC DNA]</scope>
    <source>
        <strain evidence="2 3">CCMP2467</strain>
    </source>
</reference>
<name>A0A1Q9C0M7_SYMMI</name>
<feature type="coiled-coil region" evidence="1">
    <location>
        <begin position="225"/>
        <end position="291"/>
    </location>
</feature>
<protein>
    <submittedName>
        <fullName evidence="2">Uncharacterized protein</fullName>
    </submittedName>
</protein>
<dbReference type="OrthoDB" id="2446007at2759"/>
<evidence type="ECO:0000256" key="1">
    <source>
        <dbReference type="SAM" id="Coils"/>
    </source>
</evidence>
<dbReference type="AlphaFoldDB" id="A0A1Q9C0M7"/>
<dbReference type="Gene3D" id="1.20.120.330">
    <property type="entry name" value="Nucleotidyltransferases domain 2"/>
    <property type="match status" value="1"/>
</dbReference>
<gene>
    <name evidence="2" type="ORF">AK812_SmicGene43604</name>
</gene>
<evidence type="ECO:0000313" key="3">
    <source>
        <dbReference type="Proteomes" id="UP000186817"/>
    </source>
</evidence>
<accession>A0A1Q9C0M7</accession>
<dbReference type="Proteomes" id="UP000186817">
    <property type="component" value="Unassembled WGS sequence"/>
</dbReference>